<name>A0ABX4HV21_9BACI</name>
<keyword evidence="2" id="KW-1185">Reference proteome</keyword>
<comment type="caution">
    <text evidence="1">The sequence shown here is derived from an EMBL/GenBank/DDBJ whole genome shotgun (WGS) entry which is preliminary data.</text>
</comment>
<evidence type="ECO:0000313" key="2">
    <source>
        <dbReference type="Proteomes" id="UP000217561"/>
    </source>
</evidence>
<dbReference type="EMBL" id="NSGH01000001">
    <property type="protein sequence ID" value="PBB06948.1"/>
    <property type="molecule type" value="Genomic_DNA"/>
</dbReference>
<proteinExistence type="predicted"/>
<evidence type="ECO:0000313" key="1">
    <source>
        <dbReference type="EMBL" id="PBB06948.1"/>
    </source>
</evidence>
<gene>
    <name evidence="1" type="ORF">CKW00_00370</name>
</gene>
<accession>A0ABX4HV21</accession>
<sequence>MEEIGQLRIFVPDEQFSIYQKLGRNFFSKNSQFFVYCAITGKRKGYKQSLKNKHELFQANTLSQHEWTVLKSIYYDDENVAGTYKDIITKAQDYASGGFEWLMNNEFRDFVHFDENYLLTGNETEFQIKLIDYTLNHKNEVPF</sequence>
<organism evidence="1 2">
    <name type="scientific">Salimicrobium humidisoli</name>
    <dbReference type="NCBI Taxonomy" id="2029857"/>
    <lineage>
        <taxon>Bacteria</taxon>
        <taxon>Bacillati</taxon>
        <taxon>Bacillota</taxon>
        <taxon>Bacilli</taxon>
        <taxon>Bacillales</taxon>
        <taxon>Bacillaceae</taxon>
        <taxon>Salimicrobium</taxon>
    </lineage>
</organism>
<dbReference type="RefSeq" id="WP_095820864.1">
    <property type="nucleotide sequence ID" value="NZ_NSGH01000001.1"/>
</dbReference>
<dbReference type="Proteomes" id="UP000217561">
    <property type="component" value="Unassembled WGS sequence"/>
</dbReference>
<protein>
    <submittedName>
        <fullName evidence="1">Uncharacterized protein</fullName>
    </submittedName>
</protein>
<reference evidence="1 2" key="1">
    <citation type="submission" date="2017-08" db="EMBL/GenBank/DDBJ databases">
        <title>Salimicrobium alkalisoli sp. nov., isolated from saline alkaline soil.</title>
        <authorList>
            <person name="Zhang G."/>
            <person name="Xiong Q."/>
        </authorList>
    </citation>
    <scope>NUCLEOTIDE SEQUENCE [LARGE SCALE GENOMIC DNA]</scope>
    <source>
        <strain evidence="1 2">WN024</strain>
    </source>
</reference>